<sequence>MTHGVGVIGAGAGVGALHLPTLALLDDLYSVVHVTDAGSGRAEALAAPLGARWSSGEAALLADPEVDIVLVCSPPEQHARQILAAVTAGKRVVFCEKPLAQDAGEVEAVIGACRASGTVLVVGTNHLYDFSWGRAKHHLLAARSPVQTVSVVVSLPPNTRYHDAVAELGDIRMPRRARPDLGNPDVVAGMVRQLVSGLAVHDLPALRDLAPRFEGMVFARAAAPVGYLLAYRASGVLVQLAAVMHPEGADALWRMTIATAHDRIEVEFPPAFVHSGSATVRVRGVDGRRTTYSRSPEDGYLSEWRALADLLAGSEPVEYDELRADALYGIALADAAADWISRGGDR</sequence>
<evidence type="ECO:0000259" key="2">
    <source>
        <dbReference type="Pfam" id="PF01408"/>
    </source>
</evidence>
<accession>A0A3E0VE40</accession>
<name>A0A3E0VE40_9MICO</name>
<protein>
    <submittedName>
        <fullName evidence="3">Dehydrogenase</fullName>
    </submittedName>
</protein>
<dbReference type="RefSeq" id="WP_116413588.1">
    <property type="nucleotide sequence ID" value="NZ_NBWZ01000001.1"/>
</dbReference>
<dbReference type="GO" id="GO:0000166">
    <property type="term" value="F:nucleotide binding"/>
    <property type="evidence" value="ECO:0007669"/>
    <property type="project" value="InterPro"/>
</dbReference>
<comment type="caution">
    <text evidence="3">The sequence shown here is derived from an EMBL/GenBank/DDBJ whole genome shotgun (WGS) entry which is preliminary data.</text>
</comment>
<keyword evidence="1" id="KW-0560">Oxidoreductase</keyword>
<dbReference type="PANTHER" id="PTHR43818">
    <property type="entry name" value="BCDNA.GH03377"/>
    <property type="match status" value="1"/>
</dbReference>
<dbReference type="Pfam" id="PF01408">
    <property type="entry name" value="GFO_IDH_MocA"/>
    <property type="match status" value="1"/>
</dbReference>
<dbReference type="Gene3D" id="3.30.360.10">
    <property type="entry name" value="Dihydrodipicolinate Reductase, domain 2"/>
    <property type="match status" value="1"/>
</dbReference>
<evidence type="ECO:0000256" key="1">
    <source>
        <dbReference type="ARBA" id="ARBA00023002"/>
    </source>
</evidence>
<dbReference type="AlphaFoldDB" id="A0A3E0VE40"/>
<evidence type="ECO:0000313" key="3">
    <source>
        <dbReference type="EMBL" id="RFA08172.1"/>
    </source>
</evidence>
<gene>
    <name evidence="3" type="ORF">B7R54_02265</name>
</gene>
<dbReference type="Gene3D" id="3.40.50.720">
    <property type="entry name" value="NAD(P)-binding Rossmann-like Domain"/>
    <property type="match status" value="1"/>
</dbReference>
<organism evidence="3 4">
    <name type="scientific">Subtercola boreus</name>
    <dbReference type="NCBI Taxonomy" id="120213"/>
    <lineage>
        <taxon>Bacteria</taxon>
        <taxon>Bacillati</taxon>
        <taxon>Actinomycetota</taxon>
        <taxon>Actinomycetes</taxon>
        <taxon>Micrococcales</taxon>
        <taxon>Microbacteriaceae</taxon>
        <taxon>Subtercola</taxon>
    </lineage>
</organism>
<dbReference type="GO" id="GO:0016491">
    <property type="term" value="F:oxidoreductase activity"/>
    <property type="evidence" value="ECO:0007669"/>
    <property type="project" value="UniProtKB-KW"/>
</dbReference>
<dbReference type="PANTHER" id="PTHR43818:SF11">
    <property type="entry name" value="BCDNA.GH03377"/>
    <property type="match status" value="1"/>
</dbReference>
<dbReference type="OrthoDB" id="9801953at2"/>
<evidence type="ECO:0000313" key="4">
    <source>
        <dbReference type="Proteomes" id="UP000256486"/>
    </source>
</evidence>
<reference evidence="3 4" key="1">
    <citation type="submission" date="2017-04" db="EMBL/GenBank/DDBJ databases">
        <title>Comparative genome analysis of Subtercola boreus.</title>
        <authorList>
            <person name="Cho Y.-J."/>
            <person name="Cho A."/>
            <person name="Kim O.-S."/>
            <person name="Lee J.-I."/>
        </authorList>
    </citation>
    <scope>NUCLEOTIDE SEQUENCE [LARGE SCALE GENOMIC DNA]</scope>
    <source>
        <strain evidence="3 4">K300</strain>
    </source>
</reference>
<dbReference type="Proteomes" id="UP000256486">
    <property type="component" value="Unassembled WGS sequence"/>
</dbReference>
<dbReference type="InterPro" id="IPR036291">
    <property type="entry name" value="NAD(P)-bd_dom_sf"/>
</dbReference>
<dbReference type="InterPro" id="IPR050463">
    <property type="entry name" value="Gfo/Idh/MocA_oxidrdct_glycsds"/>
</dbReference>
<feature type="domain" description="Gfo/Idh/MocA-like oxidoreductase N-terminal" evidence="2">
    <location>
        <begin position="5"/>
        <end position="123"/>
    </location>
</feature>
<dbReference type="EMBL" id="NBWZ01000001">
    <property type="protein sequence ID" value="RFA08172.1"/>
    <property type="molecule type" value="Genomic_DNA"/>
</dbReference>
<keyword evidence="4" id="KW-1185">Reference proteome</keyword>
<dbReference type="SUPFAM" id="SSF51735">
    <property type="entry name" value="NAD(P)-binding Rossmann-fold domains"/>
    <property type="match status" value="1"/>
</dbReference>
<dbReference type="InterPro" id="IPR000683">
    <property type="entry name" value="Gfo/Idh/MocA-like_OxRdtase_N"/>
</dbReference>
<proteinExistence type="predicted"/>